<proteinExistence type="inferred from homology"/>
<evidence type="ECO:0000256" key="2">
    <source>
        <dbReference type="ARBA" id="ARBA00012446"/>
    </source>
</evidence>
<evidence type="ECO:0000256" key="3">
    <source>
        <dbReference type="ARBA" id="ARBA00022645"/>
    </source>
</evidence>
<dbReference type="RefSeq" id="XP_018738462.1">
    <property type="nucleotide sequence ID" value="XM_018880665.1"/>
</dbReference>
<dbReference type="Pfam" id="PF00450">
    <property type="entry name" value="Peptidase_S10"/>
    <property type="match status" value="1"/>
</dbReference>
<evidence type="ECO:0000256" key="7">
    <source>
        <dbReference type="SAM" id="SignalP"/>
    </source>
</evidence>
<dbReference type="GO" id="GO:0006508">
    <property type="term" value="P:proteolysis"/>
    <property type="evidence" value="ECO:0007669"/>
    <property type="project" value="UniProtKB-KW"/>
</dbReference>
<accession>A0A170QYM5</accession>
<dbReference type="GO" id="GO:0000324">
    <property type="term" value="C:fungal-type vacuole"/>
    <property type="evidence" value="ECO:0007669"/>
    <property type="project" value="TreeGrafter"/>
</dbReference>
<comment type="similarity">
    <text evidence="1">Belongs to the peptidase S10 family.</text>
</comment>
<evidence type="ECO:0000313" key="8">
    <source>
        <dbReference type="EMBL" id="ANB15985.1"/>
    </source>
</evidence>
<sequence>MILASFLFATFFHLTCVLARVTFHDTSSLGWDPTIVQFAGYIDVDEGHNSLFYWFFESRNEPANDPVILFLNGGPGCSSMKALWLNFPGVIQANLSHTYNPYSWNANASILYLDNPAGTGLSTVGRDVNNTADMSRQVYEFLNIFFDSFPAYRELEVHVVALSDAGYYAPDIAVEILSHDEKLFNLASIAIGNGLVNAQLQYQYIQPMVCGAGGISPVLSPETCADMDLDTPLCVEQISDCNTQGYGCSEALDFCNQVTFNKIGNNLFNLEQPCDNITSECYPGDTYYVQYMNLPVVMTTVGSKKTNFTACNATIAQDFADSGSQLTVSSRNLTTILEEGVPVLIFSGDLDGTYNWLGTRAVSKTLKWSGHDEFISSNATDLELDKTVIGQATNYENLSFVRIFQAGHLTSYDKPKETLKILNTWMAGDYSFKSLRSQAYITLR</sequence>
<dbReference type="Gene3D" id="3.40.50.1820">
    <property type="entry name" value="alpha/beta hydrolase"/>
    <property type="match status" value="1"/>
</dbReference>
<dbReference type="SUPFAM" id="SSF53474">
    <property type="entry name" value="alpha/beta-Hydrolases"/>
    <property type="match status" value="1"/>
</dbReference>
<dbReference type="GeneID" id="30035678"/>
<evidence type="ECO:0000313" key="9">
    <source>
        <dbReference type="Proteomes" id="UP000189580"/>
    </source>
</evidence>
<dbReference type="EMBL" id="CP014503">
    <property type="protein sequence ID" value="ANB15985.1"/>
    <property type="molecule type" value="Genomic_DNA"/>
</dbReference>
<reference evidence="8 9" key="1">
    <citation type="submission" date="2016-02" db="EMBL/GenBank/DDBJ databases">
        <title>Complete genome sequence and transcriptome regulation of the pentose utilising yeast Sugiyamaella lignohabitans.</title>
        <authorList>
            <person name="Bellasio M."/>
            <person name="Peymann A."/>
            <person name="Valli M."/>
            <person name="Sipitzky M."/>
            <person name="Graf A."/>
            <person name="Sauer M."/>
            <person name="Marx H."/>
            <person name="Mattanovich D."/>
        </authorList>
    </citation>
    <scope>NUCLEOTIDE SEQUENCE [LARGE SCALE GENOMIC DNA]</scope>
    <source>
        <strain evidence="8 9">CBS 10342</strain>
    </source>
</reference>
<keyword evidence="5" id="KW-0378">Hydrolase</keyword>
<dbReference type="PRINTS" id="PR00724">
    <property type="entry name" value="CRBOXYPTASEC"/>
</dbReference>
<dbReference type="Proteomes" id="UP000189580">
    <property type="component" value="Chromosome b"/>
</dbReference>
<feature type="signal peptide" evidence="7">
    <location>
        <begin position="1"/>
        <end position="19"/>
    </location>
</feature>
<keyword evidence="6" id="KW-0325">Glycoprotein</keyword>
<dbReference type="KEGG" id="slb:AWJ20_3634"/>
<keyword evidence="7" id="KW-0732">Signal</keyword>
<dbReference type="EC" id="3.4.16.5" evidence="2"/>
<dbReference type="PANTHER" id="PTHR11802">
    <property type="entry name" value="SERINE PROTEASE FAMILY S10 SERINE CARBOXYPEPTIDASE"/>
    <property type="match status" value="1"/>
</dbReference>
<evidence type="ECO:0000256" key="1">
    <source>
        <dbReference type="ARBA" id="ARBA00009431"/>
    </source>
</evidence>
<evidence type="ECO:0000256" key="5">
    <source>
        <dbReference type="ARBA" id="ARBA00022801"/>
    </source>
</evidence>
<keyword evidence="3 8" id="KW-0121">Carboxypeptidase</keyword>
<gene>
    <name evidence="8" type="primary">PRC1</name>
    <name evidence="8" type="ORF">AWJ20_3634</name>
</gene>
<dbReference type="Gene3D" id="1.10.287.410">
    <property type="match status" value="1"/>
</dbReference>
<evidence type="ECO:0000256" key="6">
    <source>
        <dbReference type="ARBA" id="ARBA00023180"/>
    </source>
</evidence>
<name>A0A170QYM5_9ASCO</name>
<feature type="chain" id="PRO_5007904241" description="carboxypeptidase C" evidence="7">
    <location>
        <begin position="20"/>
        <end position="444"/>
    </location>
</feature>
<dbReference type="OrthoDB" id="443318at2759"/>
<keyword evidence="4" id="KW-0645">Protease</keyword>
<dbReference type="GO" id="GO:0004185">
    <property type="term" value="F:serine-type carboxypeptidase activity"/>
    <property type="evidence" value="ECO:0007669"/>
    <property type="project" value="UniProtKB-EC"/>
</dbReference>
<dbReference type="InterPro" id="IPR029058">
    <property type="entry name" value="AB_hydrolase_fold"/>
</dbReference>
<keyword evidence="9" id="KW-1185">Reference proteome</keyword>
<protein>
    <recommendedName>
        <fullName evidence="2">carboxypeptidase C</fullName>
        <ecNumber evidence="2">3.4.16.5</ecNumber>
    </recommendedName>
</protein>
<dbReference type="InterPro" id="IPR001563">
    <property type="entry name" value="Peptidase_S10"/>
</dbReference>
<organism evidence="8 9">
    <name type="scientific">Sugiyamaella lignohabitans</name>
    <dbReference type="NCBI Taxonomy" id="796027"/>
    <lineage>
        <taxon>Eukaryota</taxon>
        <taxon>Fungi</taxon>
        <taxon>Dikarya</taxon>
        <taxon>Ascomycota</taxon>
        <taxon>Saccharomycotina</taxon>
        <taxon>Dipodascomycetes</taxon>
        <taxon>Dipodascales</taxon>
        <taxon>Trichomonascaceae</taxon>
        <taxon>Sugiyamaella</taxon>
    </lineage>
</organism>
<dbReference type="AlphaFoldDB" id="A0A170QYM5"/>
<evidence type="ECO:0000256" key="4">
    <source>
        <dbReference type="ARBA" id="ARBA00022670"/>
    </source>
</evidence>
<dbReference type="PANTHER" id="PTHR11802:SF113">
    <property type="entry name" value="SERINE CARBOXYPEPTIDASE CTSA-4.1"/>
    <property type="match status" value="1"/>
</dbReference>